<dbReference type="EMBL" id="JBBNAF010000001">
    <property type="protein sequence ID" value="KAK9169480.1"/>
    <property type="molecule type" value="Genomic_DNA"/>
</dbReference>
<sequence length="67" mass="7305">MMMGKLLRLLLVVVVVGRCCCCRWLLLTMAATVEMGVGGIRLSKEGEDQWVICPLKSALGLGQTQPQ</sequence>
<evidence type="ECO:0000313" key="2">
    <source>
        <dbReference type="EMBL" id="KAK9169480.1"/>
    </source>
</evidence>
<keyword evidence="3" id="KW-1185">Reference proteome</keyword>
<evidence type="ECO:0000256" key="1">
    <source>
        <dbReference type="SAM" id="SignalP"/>
    </source>
</evidence>
<dbReference type="Proteomes" id="UP001420932">
    <property type="component" value="Unassembled WGS sequence"/>
</dbReference>
<name>A0AAP0Q6M4_9MAGN</name>
<dbReference type="AlphaFoldDB" id="A0AAP0Q6M4"/>
<organism evidence="2 3">
    <name type="scientific">Stephania yunnanensis</name>
    <dbReference type="NCBI Taxonomy" id="152371"/>
    <lineage>
        <taxon>Eukaryota</taxon>
        <taxon>Viridiplantae</taxon>
        <taxon>Streptophyta</taxon>
        <taxon>Embryophyta</taxon>
        <taxon>Tracheophyta</taxon>
        <taxon>Spermatophyta</taxon>
        <taxon>Magnoliopsida</taxon>
        <taxon>Ranunculales</taxon>
        <taxon>Menispermaceae</taxon>
        <taxon>Menispermoideae</taxon>
        <taxon>Cissampelideae</taxon>
        <taxon>Stephania</taxon>
    </lineage>
</organism>
<protein>
    <recommendedName>
        <fullName evidence="4">Secreted protein</fullName>
    </recommendedName>
</protein>
<proteinExistence type="predicted"/>
<feature type="chain" id="PRO_5042972004" description="Secreted protein" evidence="1">
    <location>
        <begin position="22"/>
        <end position="67"/>
    </location>
</feature>
<keyword evidence="1" id="KW-0732">Signal</keyword>
<reference evidence="2 3" key="1">
    <citation type="submission" date="2024-01" db="EMBL/GenBank/DDBJ databases">
        <title>Genome assemblies of Stephania.</title>
        <authorList>
            <person name="Yang L."/>
        </authorList>
    </citation>
    <scope>NUCLEOTIDE SEQUENCE [LARGE SCALE GENOMIC DNA]</scope>
    <source>
        <strain evidence="2">YNDBR</strain>
        <tissue evidence="2">Leaf</tissue>
    </source>
</reference>
<gene>
    <name evidence="2" type="ORF">Syun_001620</name>
</gene>
<evidence type="ECO:0000313" key="3">
    <source>
        <dbReference type="Proteomes" id="UP001420932"/>
    </source>
</evidence>
<comment type="caution">
    <text evidence="2">The sequence shown here is derived from an EMBL/GenBank/DDBJ whole genome shotgun (WGS) entry which is preliminary data.</text>
</comment>
<accession>A0AAP0Q6M4</accession>
<evidence type="ECO:0008006" key="4">
    <source>
        <dbReference type="Google" id="ProtNLM"/>
    </source>
</evidence>
<feature type="signal peptide" evidence="1">
    <location>
        <begin position="1"/>
        <end position="21"/>
    </location>
</feature>